<sequence>MKPNYQYPLDIDWTTDEMVKVTTFYSLVEDAYEKGVDRNNLLAAYRGFKTVVPDKSTEKQLDKQFEAASGYSLYAVVQLAKNGSEKHIKVKVG</sequence>
<evidence type="ECO:0000313" key="2">
    <source>
        <dbReference type="EMBL" id="MFD1432579.1"/>
    </source>
</evidence>
<evidence type="ECO:0000313" key="3">
    <source>
        <dbReference type="Proteomes" id="UP001597192"/>
    </source>
</evidence>
<dbReference type="SUPFAM" id="SSF158504">
    <property type="entry name" value="BH2638-like"/>
    <property type="match status" value="1"/>
</dbReference>
<dbReference type="NCBIfam" id="NF003353">
    <property type="entry name" value="PRK04387.1"/>
    <property type="match status" value="1"/>
</dbReference>
<gene>
    <name evidence="2" type="ORF">ACFQ47_07775</name>
</gene>
<comment type="caution">
    <text evidence="2">The sequence shown here is derived from an EMBL/GenBank/DDBJ whole genome shotgun (WGS) entry which is preliminary data.</text>
</comment>
<dbReference type="RefSeq" id="WP_125696212.1">
    <property type="nucleotide sequence ID" value="NZ_JBHTOG010000039.1"/>
</dbReference>
<reference evidence="3" key="1">
    <citation type="journal article" date="2019" name="Int. J. Syst. Evol. Microbiol.">
        <title>The Global Catalogue of Microorganisms (GCM) 10K type strain sequencing project: providing services to taxonomists for standard genome sequencing and annotation.</title>
        <authorList>
            <consortium name="The Broad Institute Genomics Platform"/>
            <consortium name="The Broad Institute Genome Sequencing Center for Infectious Disease"/>
            <person name="Wu L."/>
            <person name="Ma J."/>
        </authorList>
    </citation>
    <scope>NUCLEOTIDE SEQUENCE [LARGE SCALE GENOMIC DNA]</scope>
    <source>
        <strain evidence="3">CCM 8947</strain>
    </source>
</reference>
<protein>
    <recommendedName>
        <fullName evidence="1">UPF0223 protein ACFQ47_07775</fullName>
    </recommendedName>
</protein>
<dbReference type="InterPro" id="IPR023324">
    <property type="entry name" value="BH2638-like_sf"/>
</dbReference>
<dbReference type="EMBL" id="JBHTOG010000039">
    <property type="protein sequence ID" value="MFD1432579.1"/>
    <property type="molecule type" value="Genomic_DNA"/>
</dbReference>
<keyword evidence="3" id="KW-1185">Reference proteome</keyword>
<proteinExistence type="inferred from homology"/>
<dbReference type="Pfam" id="PF05256">
    <property type="entry name" value="UPF0223"/>
    <property type="match status" value="1"/>
</dbReference>
<dbReference type="InterPro" id="IPR007920">
    <property type="entry name" value="UPF0223"/>
</dbReference>
<dbReference type="Gene3D" id="1.10.220.80">
    <property type="entry name" value="BH2638-like"/>
    <property type="match status" value="1"/>
</dbReference>
<dbReference type="PIRSF" id="PIRSF037260">
    <property type="entry name" value="UPF0223"/>
    <property type="match status" value="1"/>
</dbReference>
<name>A0ABW4CR30_9LACO</name>
<dbReference type="HAMAP" id="MF_01041">
    <property type="entry name" value="UPF0223"/>
    <property type="match status" value="1"/>
</dbReference>
<comment type="similarity">
    <text evidence="1">Belongs to the UPF0223 family.</text>
</comment>
<organism evidence="2 3">
    <name type="scientific">Lacticaseibacillus yichunensis</name>
    <dbReference type="NCBI Taxonomy" id="2486015"/>
    <lineage>
        <taxon>Bacteria</taxon>
        <taxon>Bacillati</taxon>
        <taxon>Bacillota</taxon>
        <taxon>Bacilli</taxon>
        <taxon>Lactobacillales</taxon>
        <taxon>Lactobacillaceae</taxon>
        <taxon>Lacticaseibacillus</taxon>
    </lineage>
</organism>
<dbReference type="Proteomes" id="UP001597192">
    <property type="component" value="Unassembled WGS sequence"/>
</dbReference>
<evidence type="ECO:0000256" key="1">
    <source>
        <dbReference type="HAMAP-Rule" id="MF_01041"/>
    </source>
</evidence>
<accession>A0ABW4CR30</accession>